<dbReference type="Gene3D" id="3.30.559.10">
    <property type="entry name" value="Chloramphenicol acetyltransferase-like domain"/>
    <property type="match status" value="1"/>
</dbReference>
<feature type="domain" description="O-acyltransferase WSD1-like N-terminal" evidence="11">
    <location>
        <begin position="60"/>
        <end position="284"/>
    </location>
</feature>
<evidence type="ECO:0008006" key="15">
    <source>
        <dbReference type="Google" id="ProtNLM"/>
    </source>
</evidence>
<dbReference type="AlphaFoldDB" id="A0A9Q1QKZ2"/>
<keyword evidence="7" id="KW-0012">Acyltransferase</keyword>
<protein>
    <recommendedName>
        <fullName evidence="15">Diacylglycerol O-acyltransferase</fullName>
    </recommendedName>
</protein>
<dbReference type="InterPro" id="IPR045034">
    <property type="entry name" value="O-acyltransferase_WSD1-like"/>
</dbReference>
<comment type="similarity">
    <text evidence="8">In the N-terminal section; belongs to the long-chain O-acyltransferase family.</text>
</comment>
<evidence type="ECO:0000256" key="2">
    <source>
        <dbReference type="ARBA" id="ARBA00004586"/>
    </source>
</evidence>
<dbReference type="GO" id="GO:0005789">
    <property type="term" value="C:endoplasmic reticulum membrane"/>
    <property type="evidence" value="ECO:0007669"/>
    <property type="project" value="UniProtKB-SubCell"/>
</dbReference>
<evidence type="ECO:0000256" key="8">
    <source>
        <dbReference type="ARBA" id="ARBA00024360"/>
    </source>
</evidence>
<reference evidence="13" key="1">
    <citation type="submission" date="2022-04" db="EMBL/GenBank/DDBJ databases">
        <title>Carnegiea gigantea Genome sequencing and assembly v2.</title>
        <authorList>
            <person name="Copetti D."/>
            <person name="Sanderson M.J."/>
            <person name="Burquez A."/>
            <person name="Wojciechowski M.F."/>
        </authorList>
    </citation>
    <scope>NUCLEOTIDE SEQUENCE</scope>
    <source>
        <strain evidence="13">SGP5-SGP5p</strain>
        <tissue evidence="13">Aerial part</tissue>
    </source>
</reference>
<evidence type="ECO:0000256" key="7">
    <source>
        <dbReference type="ARBA" id="ARBA00023315"/>
    </source>
</evidence>
<dbReference type="GO" id="GO:0004144">
    <property type="term" value="F:diacylglycerol O-acyltransferase activity"/>
    <property type="evidence" value="ECO:0007669"/>
    <property type="project" value="UniProtKB-EC"/>
</dbReference>
<dbReference type="GO" id="GO:0019432">
    <property type="term" value="P:triglyceride biosynthetic process"/>
    <property type="evidence" value="ECO:0007669"/>
    <property type="project" value="TreeGrafter"/>
</dbReference>
<evidence type="ECO:0000256" key="3">
    <source>
        <dbReference type="ARBA" id="ARBA00004771"/>
    </source>
</evidence>
<dbReference type="OrthoDB" id="619536at2759"/>
<evidence type="ECO:0000313" key="14">
    <source>
        <dbReference type="Proteomes" id="UP001153076"/>
    </source>
</evidence>
<sequence>MASHLGLLKPIKTHRVNQGKGDAKEEEKEEPLSPLARLFHAPQVNCFIVVVFGCKTTIDVDVFKHGLEQTLIKHPRFSSKLAFDTGKVAEPLKWVRTVVNIDDHVIVPDLDPNIESPDQFVEDYASNITKTPMDLSKPLWELHILNVETSEAASIGIFRVHHSLGDGVSIISLLLACMGKASDANAFPSLVANKKKANDPCTKSHPWFLGFVFTLMSMLKVFWNTLMDVTLFLATIICLKDDKNPLKGGIGIEKTPRRFVHRMLNLNDIKLVKNAMGVTVNDVALGITQSGLSRYLYERCGEAKGDKMDSESSMLSHSRIRATLFVNLRPTTVVQDVANVINAGSNVGADWGNKIGYILCPLHIKLRDDPLDYIYDVKAAIDQKKRSLVAQFTYFTTSLLLKTLGLQAAVMIMYKSLSNTTLSFSNVAGPMEEVSLFGHPMVFFAPSIYGFPQALVIHFQSYMDKMAVILSVDEDVIPDPHKLCFEIEKSLMLAKNAVMENKLANKL</sequence>
<evidence type="ECO:0000256" key="10">
    <source>
        <dbReference type="ARBA" id="ARBA00048109"/>
    </source>
</evidence>
<keyword evidence="14" id="KW-1185">Reference proteome</keyword>
<dbReference type="Pfam" id="PF03007">
    <property type="entry name" value="WS_DGAT_cat"/>
    <property type="match status" value="1"/>
</dbReference>
<dbReference type="InterPro" id="IPR009721">
    <property type="entry name" value="O-acyltransferase_WSD1_C"/>
</dbReference>
<dbReference type="GO" id="GO:0005886">
    <property type="term" value="C:plasma membrane"/>
    <property type="evidence" value="ECO:0007669"/>
    <property type="project" value="UniProtKB-SubCell"/>
</dbReference>
<evidence type="ECO:0000256" key="6">
    <source>
        <dbReference type="ARBA" id="ARBA00022824"/>
    </source>
</evidence>
<comment type="caution">
    <text evidence="13">The sequence shown here is derived from an EMBL/GenBank/DDBJ whole genome shotgun (WGS) entry which is preliminary data.</text>
</comment>
<feature type="domain" description="O-acyltransferase WSD1 C-terminal" evidence="12">
    <location>
        <begin position="351"/>
        <end position="492"/>
    </location>
</feature>
<evidence type="ECO:0000313" key="13">
    <source>
        <dbReference type="EMBL" id="KAJ8446202.1"/>
    </source>
</evidence>
<dbReference type="PANTHER" id="PTHR31650">
    <property type="entry name" value="O-ACYLTRANSFERASE (WSD1-LIKE) FAMILY PROTEIN"/>
    <property type="match status" value="1"/>
</dbReference>
<dbReference type="InterPro" id="IPR023213">
    <property type="entry name" value="CAT-like_dom_sf"/>
</dbReference>
<evidence type="ECO:0000256" key="1">
    <source>
        <dbReference type="ARBA" id="ARBA00004162"/>
    </source>
</evidence>
<accession>A0A9Q1QKZ2</accession>
<dbReference type="EMBL" id="JAKOGI010000058">
    <property type="protein sequence ID" value="KAJ8446202.1"/>
    <property type="molecule type" value="Genomic_DNA"/>
</dbReference>
<dbReference type="InterPro" id="IPR004255">
    <property type="entry name" value="O-acyltransferase_WSD1_N"/>
</dbReference>
<evidence type="ECO:0000256" key="5">
    <source>
        <dbReference type="ARBA" id="ARBA00022679"/>
    </source>
</evidence>
<evidence type="ECO:0000256" key="4">
    <source>
        <dbReference type="ARBA" id="ARBA00005189"/>
    </source>
</evidence>
<organism evidence="13 14">
    <name type="scientific">Carnegiea gigantea</name>
    <dbReference type="NCBI Taxonomy" id="171969"/>
    <lineage>
        <taxon>Eukaryota</taxon>
        <taxon>Viridiplantae</taxon>
        <taxon>Streptophyta</taxon>
        <taxon>Embryophyta</taxon>
        <taxon>Tracheophyta</taxon>
        <taxon>Spermatophyta</taxon>
        <taxon>Magnoliopsida</taxon>
        <taxon>eudicotyledons</taxon>
        <taxon>Gunneridae</taxon>
        <taxon>Pentapetalae</taxon>
        <taxon>Caryophyllales</taxon>
        <taxon>Cactineae</taxon>
        <taxon>Cactaceae</taxon>
        <taxon>Cactoideae</taxon>
        <taxon>Echinocereeae</taxon>
        <taxon>Carnegiea</taxon>
    </lineage>
</organism>
<gene>
    <name evidence="13" type="ORF">Cgig2_015973</name>
</gene>
<dbReference type="Proteomes" id="UP001153076">
    <property type="component" value="Unassembled WGS sequence"/>
</dbReference>
<dbReference type="SUPFAM" id="SSF52777">
    <property type="entry name" value="CoA-dependent acyltransferases"/>
    <property type="match status" value="1"/>
</dbReference>
<evidence type="ECO:0000259" key="12">
    <source>
        <dbReference type="Pfam" id="PF06974"/>
    </source>
</evidence>
<name>A0A9Q1QKZ2_9CARY</name>
<proteinExistence type="inferred from homology"/>
<evidence type="ECO:0000259" key="11">
    <source>
        <dbReference type="Pfam" id="PF03007"/>
    </source>
</evidence>
<comment type="catalytic activity">
    <reaction evidence="10">
        <text>an acyl-CoA + a 1,2-diacyl-sn-glycerol = a triacyl-sn-glycerol + CoA</text>
        <dbReference type="Rhea" id="RHEA:10868"/>
        <dbReference type="ChEBI" id="CHEBI:17815"/>
        <dbReference type="ChEBI" id="CHEBI:57287"/>
        <dbReference type="ChEBI" id="CHEBI:58342"/>
        <dbReference type="ChEBI" id="CHEBI:64615"/>
        <dbReference type="EC" id="2.3.1.20"/>
    </reaction>
</comment>
<keyword evidence="6" id="KW-0256">Endoplasmic reticulum</keyword>
<dbReference type="PANTHER" id="PTHR31650:SF1">
    <property type="entry name" value="WAX ESTER SYNTHASE_DIACYLGLYCEROL ACYLTRANSFERASE 4-RELATED"/>
    <property type="match status" value="1"/>
</dbReference>
<keyword evidence="5" id="KW-0808">Transferase</keyword>
<comment type="catalytic activity">
    <reaction evidence="9">
        <text>a long chain fatty alcohol + a fatty acyl-CoA = a long-chain alcohol wax ester + CoA</text>
        <dbReference type="Rhea" id="RHEA:38443"/>
        <dbReference type="ChEBI" id="CHEBI:17135"/>
        <dbReference type="ChEBI" id="CHEBI:57287"/>
        <dbReference type="ChEBI" id="CHEBI:77636"/>
        <dbReference type="ChEBI" id="CHEBI:235323"/>
        <dbReference type="EC" id="2.3.1.75"/>
    </reaction>
</comment>
<dbReference type="Pfam" id="PF06974">
    <property type="entry name" value="WS_DGAT_C"/>
    <property type="match status" value="1"/>
</dbReference>
<dbReference type="GO" id="GO:0047196">
    <property type="term" value="F:long-chain-alcohol O-fatty-acyltransferase activity"/>
    <property type="evidence" value="ECO:0007669"/>
    <property type="project" value="UniProtKB-EC"/>
</dbReference>
<comment type="subcellular location">
    <subcellularLocation>
        <location evidence="1">Cell membrane</location>
        <topology evidence="1">Single-pass membrane protein</topology>
    </subcellularLocation>
    <subcellularLocation>
        <location evidence="2">Endoplasmic reticulum membrane</location>
    </subcellularLocation>
</comment>
<comment type="pathway">
    <text evidence="4">Lipid metabolism.</text>
</comment>
<evidence type="ECO:0000256" key="9">
    <source>
        <dbReference type="ARBA" id="ARBA00047604"/>
    </source>
</evidence>
<comment type="pathway">
    <text evidence="3">Glycerolipid metabolism; triacylglycerol biosynthesis.</text>
</comment>